<reference evidence="1" key="1">
    <citation type="submission" date="2018-08" db="EMBL/GenBank/DDBJ databases">
        <title>Oryza barthii genomic DNA, chromosome 11, BAC clone:OBARTa0061E15.</title>
        <authorList>
            <person name="Wu J."/>
            <person name="Kanamori H."/>
        </authorList>
    </citation>
    <scope>NUCLEOTIDE SEQUENCE</scope>
    <source>
        <strain evidence="1">W1588</strain>
    </source>
</reference>
<name>A0A679BAX7_9ORYZ</name>
<gene>
    <name evidence="1" type="primary">OBARTa0061E15.17</name>
</gene>
<dbReference type="EMBL" id="AP018854">
    <property type="protein sequence ID" value="BBF89373.1"/>
    <property type="molecule type" value="Genomic_DNA"/>
</dbReference>
<accession>A0A679BAX7</accession>
<sequence>MAPAATRVHGSWADPAAAAASRAGNPTATMAAADLAATHVQIRWQRRCHRLPVKFLFFFPLSLDCPIGLGC</sequence>
<dbReference type="AlphaFoldDB" id="A0A679BAX7"/>
<proteinExistence type="predicted"/>
<protein>
    <submittedName>
        <fullName evidence="1">Uncharacterized protein</fullName>
    </submittedName>
</protein>
<organism evidence="1">
    <name type="scientific">Oryza barthii</name>
    <dbReference type="NCBI Taxonomy" id="65489"/>
    <lineage>
        <taxon>Eukaryota</taxon>
        <taxon>Viridiplantae</taxon>
        <taxon>Streptophyta</taxon>
        <taxon>Embryophyta</taxon>
        <taxon>Tracheophyta</taxon>
        <taxon>Spermatophyta</taxon>
        <taxon>Magnoliopsida</taxon>
        <taxon>Liliopsida</taxon>
        <taxon>Poales</taxon>
        <taxon>Poaceae</taxon>
        <taxon>BOP clade</taxon>
        <taxon>Oryzoideae</taxon>
        <taxon>Oryzeae</taxon>
        <taxon>Oryzinae</taxon>
        <taxon>Oryza</taxon>
    </lineage>
</organism>
<evidence type="ECO:0000313" key="1">
    <source>
        <dbReference type="EMBL" id="BBF89373.1"/>
    </source>
</evidence>